<dbReference type="EMBL" id="JAUDZG010000005">
    <property type="protein sequence ID" value="KAK3304862.1"/>
    <property type="molecule type" value="Genomic_DNA"/>
</dbReference>
<evidence type="ECO:0000256" key="4">
    <source>
        <dbReference type="ARBA" id="ARBA00022968"/>
    </source>
</evidence>
<evidence type="ECO:0000313" key="9">
    <source>
        <dbReference type="EMBL" id="KAK3304862.1"/>
    </source>
</evidence>
<evidence type="ECO:0000256" key="7">
    <source>
        <dbReference type="SAM" id="MobiDB-lite"/>
    </source>
</evidence>
<evidence type="ECO:0000256" key="1">
    <source>
        <dbReference type="ARBA" id="ARBA00004606"/>
    </source>
</evidence>
<dbReference type="GeneID" id="87888477"/>
<evidence type="ECO:0000256" key="6">
    <source>
        <dbReference type="ARBA" id="ARBA00023136"/>
    </source>
</evidence>
<keyword evidence="8" id="KW-0732">Signal</keyword>
<dbReference type="GO" id="GO:0016020">
    <property type="term" value="C:membrane"/>
    <property type="evidence" value="ECO:0007669"/>
    <property type="project" value="UniProtKB-SubCell"/>
</dbReference>
<keyword evidence="5" id="KW-1133">Transmembrane helix</keyword>
<comment type="subcellular location">
    <subcellularLocation>
        <location evidence="1">Membrane</location>
        <topology evidence="1">Single-pass type II membrane protein</topology>
    </subcellularLocation>
</comment>
<organism evidence="9 10">
    <name type="scientific">Chaetomium strumarium</name>
    <dbReference type="NCBI Taxonomy" id="1170767"/>
    <lineage>
        <taxon>Eukaryota</taxon>
        <taxon>Fungi</taxon>
        <taxon>Dikarya</taxon>
        <taxon>Ascomycota</taxon>
        <taxon>Pezizomycotina</taxon>
        <taxon>Sordariomycetes</taxon>
        <taxon>Sordariomycetidae</taxon>
        <taxon>Sordariales</taxon>
        <taxon>Chaetomiaceae</taxon>
        <taxon>Chaetomium</taxon>
    </lineage>
</organism>
<dbReference type="RefSeq" id="XP_062720642.1">
    <property type="nucleotide sequence ID" value="XM_062869648.1"/>
</dbReference>
<gene>
    <name evidence="9" type="ORF">B0T15DRAFT_537846</name>
</gene>
<sequence length="557" mass="60912">MHSARGFLATIVFLLLSLYLLYTASRLYHQPPREEANSIGLAKGEGEGAVETAKKSQWTPASTPTGPTPQPTLGASPSSPDLGLAEAAEHAGTGTAAASAPSTPSGVGPQTPSISAAEGLVEPNDVVLILKTGSNNVWRRLPLHFLTTFANNRIPNYAIYSDAHERLAPGIATIDAIANVSQLLGQHDPAAHRIYTSQLAHIRPNTYREQAGLAGDTTPDQAADGNPEGWVLDRYKFLPMLQHAYTAWPDRKWYFYIEDDTYPFWWNIRQFLARHDHTAPAYYGAMSGPSNATFAQGGSGIAFTHALMQKMFNNNNNTSDSSNQATLDKYANLTAAECCGDIILGAILRDYGAEVNGGEFGPSLLFRPEPPWKTRFDVSVWCEPVMTFHHLHQQDLALFSELEEELRVGGPGEPGREKVLFRDVFMKFVYPYLIEEIREGKGEQVKDWDNHADLWLLRDGLPVPTELLSSSEGVVGVDVAAAVRSSEGCKEACRKVEKCFSWKHTGATCSLDSGVKFGAAQQAPMQGDQAKAVVTSGWMLDRLNATLLANECWGFRD</sequence>
<dbReference type="Gene3D" id="3.90.550.50">
    <property type="match status" value="1"/>
</dbReference>
<evidence type="ECO:0000256" key="5">
    <source>
        <dbReference type="ARBA" id="ARBA00022989"/>
    </source>
</evidence>
<evidence type="ECO:0000256" key="8">
    <source>
        <dbReference type="SAM" id="SignalP"/>
    </source>
</evidence>
<dbReference type="InterPro" id="IPR026050">
    <property type="entry name" value="C1GALT1/C1GALT1_chp1"/>
</dbReference>
<evidence type="ECO:0008006" key="11">
    <source>
        <dbReference type="Google" id="ProtNLM"/>
    </source>
</evidence>
<feature type="region of interest" description="Disordered" evidence="7">
    <location>
        <begin position="45"/>
        <end position="115"/>
    </location>
</feature>
<reference evidence="9" key="1">
    <citation type="journal article" date="2023" name="Mol. Phylogenet. Evol.">
        <title>Genome-scale phylogeny and comparative genomics of the fungal order Sordariales.</title>
        <authorList>
            <person name="Hensen N."/>
            <person name="Bonometti L."/>
            <person name="Westerberg I."/>
            <person name="Brannstrom I.O."/>
            <person name="Guillou S."/>
            <person name="Cros-Aarteil S."/>
            <person name="Calhoun S."/>
            <person name="Haridas S."/>
            <person name="Kuo A."/>
            <person name="Mondo S."/>
            <person name="Pangilinan J."/>
            <person name="Riley R."/>
            <person name="LaButti K."/>
            <person name="Andreopoulos B."/>
            <person name="Lipzen A."/>
            <person name="Chen C."/>
            <person name="Yan M."/>
            <person name="Daum C."/>
            <person name="Ng V."/>
            <person name="Clum A."/>
            <person name="Steindorff A."/>
            <person name="Ohm R.A."/>
            <person name="Martin F."/>
            <person name="Silar P."/>
            <person name="Natvig D.O."/>
            <person name="Lalanne C."/>
            <person name="Gautier V."/>
            <person name="Ament-Velasquez S.L."/>
            <person name="Kruys A."/>
            <person name="Hutchinson M.I."/>
            <person name="Powell A.J."/>
            <person name="Barry K."/>
            <person name="Miller A.N."/>
            <person name="Grigoriev I.V."/>
            <person name="Debuchy R."/>
            <person name="Gladieux P."/>
            <person name="Hiltunen Thoren M."/>
            <person name="Johannesson H."/>
        </authorList>
    </citation>
    <scope>NUCLEOTIDE SEQUENCE</scope>
    <source>
        <strain evidence="9">CBS 333.67</strain>
    </source>
</reference>
<reference evidence="9" key="2">
    <citation type="submission" date="2023-06" db="EMBL/GenBank/DDBJ databases">
        <authorList>
            <consortium name="Lawrence Berkeley National Laboratory"/>
            <person name="Mondo S.J."/>
            <person name="Hensen N."/>
            <person name="Bonometti L."/>
            <person name="Westerberg I."/>
            <person name="Brannstrom I.O."/>
            <person name="Guillou S."/>
            <person name="Cros-Aarteil S."/>
            <person name="Calhoun S."/>
            <person name="Haridas S."/>
            <person name="Kuo A."/>
            <person name="Pangilinan J."/>
            <person name="Riley R."/>
            <person name="Labutti K."/>
            <person name="Andreopoulos B."/>
            <person name="Lipzen A."/>
            <person name="Chen C."/>
            <person name="Yanf M."/>
            <person name="Daum C."/>
            <person name="Ng V."/>
            <person name="Clum A."/>
            <person name="Steindorff A."/>
            <person name="Ohm R."/>
            <person name="Martin F."/>
            <person name="Silar P."/>
            <person name="Natvig D."/>
            <person name="Lalanne C."/>
            <person name="Gautier V."/>
            <person name="Ament-Velasquez S.L."/>
            <person name="Kruys A."/>
            <person name="Hutchinson M.I."/>
            <person name="Powell A.J."/>
            <person name="Barry K."/>
            <person name="Miller A.N."/>
            <person name="Grigoriev I.V."/>
            <person name="Debuchy R."/>
            <person name="Gladieux P."/>
            <person name="Thoren M.H."/>
            <person name="Johannesson H."/>
        </authorList>
    </citation>
    <scope>NUCLEOTIDE SEQUENCE</scope>
    <source>
        <strain evidence="9">CBS 333.67</strain>
    </source>
</reference>
<comment type="similarity">
    <text evidence="2">Belongs to the glycosyltransferase 31 family. Beta3-Gal-T subfamily.</text>
</comment>
<name>A0AAJ0M0V6_9PEZI</name>
<proteinExistence type="inferred from homology"/>
<feature type="chain" id="PRO_5042590450" description="Glycosyltransferase family 31 protein" evidence="8">
    <location>
        <begin position="25"/>
        <end position="557"/>
    </location>
</feature>
<comment type="caution">
    <text evidence="9">The sequence shown here is derived from an EMBL/GenBank/DDBJ whole genome shotgun (WGS) entry which is preliminary data.</text>
</comment>
<dbReference type="PANTHER" id="PTHR23033:SF47">
    <property type="entry name" value="APPLE DOMAIN-CONTAINING PROTEIN-RELATED"/>
    <property type="match status" value="1"/>
</dbReference>
<keyword evidence="10" id="KW-1185">Reference proteome</keyword>
<dbReference type="AlphaFoldDB" id="A0AAJ0M0V6"/>
<accession>A0AAJ0M0V6</accession>
<dbReference type="Proteomes" id="UP001273166">
    <property type="component" value="Unassembled WGS sequence"/>
</dbReference>
<feature type="compositionally biased region" description="Low complexity" evidence="7">
    <location>
        <begin position="90"/>
        <end position="106"/>
    </location>
</feature>
<keyword evidence="3" id="KW-0812">Transmembrane</keyword>
<evidence type="ECO:0000313" key="10">
    <source>
        <dbReference type="Proteomes" id="UP001273166"/>
    </source>
</evidence>
<dbReference type="PANTHER" id="PTHR23033">
    <property type="entry name" value="BETA1,3-GALACTOSYLTRANSFERASE"/>
    <property type="match status" value="1"/>
</dbReference>
<feature type="signal peptide" evidence="8">
    <location>
        <begin position="1"/>
        <end position="24"/>
    </location>
</feature>
<keyword evidence="6" id="KW-0472">Membrane</keyword>
<evidence type="ECO:0000256" key="3">
    <source>
        <dbReference type="ARBA" id="ARBA00022692"/>
    </source>
</evidence>
<protein>
    <recommendedName>
        <fullName evidence="11">Glycosyltransferase family 31 protein</fullName>
    </recommendedName>
</protein>
<keyword evidence="4" id="KW-0735">Signal-anchor</keyword>
<evidence type="ECO:0000256" key="2">
    <source>
        <dbReference type="ARBA" id="ARBA00006462"/>
    </source>
</evidence>